<comment type="caution">
    <text evidence="4">The sequence shown here is derived from an EMBL/GenBank/DDBJ whole genome shotgun (WGS) entry which is preliminary data.</text>
</comment>
<sequence>NSAISFQGSSSSGNESFAAGSGSVAAGDNSHAFGNAVTAYSFGETVVGYESASYTPSSTTIAIGSDRLFVVANNTTNNALNILKDGKMGISRLPTTNILEIEGDASKTTAGDWLANSDARLKRNIETFSEEKALSQLLKMRGVTYQWNDTQTGTKRPKGKQYGFIAQELMGVFPENVKKDNLGFYQTPYGTYDALYVQSIKALHSKVENLERENAQLKKQIEAIYTMLSKDKNTEVSTGLD</sequence>
<feature type="region of interest" description="Disordered" evidence="2">
    <location>
        <begin position="1"/>
        <end position="21"/>
    </location>
</feature>
<proteinExistence type="predicted"/>
<dbReference type="Gene3D" id="1.10.10.10">
    <property type="entry name" value="Winged helix-like DNA-binding domain superfamily/Winged helix DNA-binding domain"/>
    <property type="match status" value="1"/>
</dbReference>
<dbReference type="Gene3D" id="2.150.10.10">
    <property type="entry name" value="Serralysin-like metalloprotease, C-terminal"/>
    <property type="match status" value="1"/>
</dbReference>
<dbReference type="EMBL" id="JAVRHZ010000006">
    <property type="protein sequence ID" value="MDT0556323.1"/>
    <property type="molecule type" value="Genomic_DNA"/>
</dbReference>
<dbReference type="InterPro" id="IPR011049">
    <property type="entry name" value="Serralysin-like_metalloprot_C"/>
</dbReference>
<organism evidence="4 5">
    <name type="scientific">Patiriisocius hiemis</name>
    <dbReference type="NCBI Taxonomy" id="3075604"/>
    <lineage>
        <taxon>Bacteria</taxon>
        <taxon>Pseudomonadati</taxon>
        <taxon>Bacteroidota</taxon>
        <taxon>Flavobacteriia</taxon>
        <taxon>Flavobacteriales</taxon>
        <taxon>Flavobacteriaceae</taxon>
        <taxon>Patiriisocius</taxon>
    </lineage>
</organism>
<feature type="coiled-coil region" evidence="1">
    <location>
        <begin position="200"/>
        <end position="227"/>
    </location>
</feature>
<keyword evidence="1" id="KW-0175">Coiled coil</keyword>
<name>A0ABU2YDS8_9FLAO</name>
<feature type="domain" description="Peptidase S74" evidence="3">
    <location>
        <begin position="117"/>
        <end position="214"/>
    </location>
</feature>
<gene>
    <name evidence="4" type="ORF">RM538_09925</name>
</gene>
<keyword evidence="5" id="KW-1185">Reference proteome</keyword>
<evidence type="ECO:0000256" key="1">
    <source>
        <dbReference type="SAM" id="Coils"/>
    </source>
</evidence>
<dbReference type="InterPro" id="IPR030392">
    <property type="entry name" value="S74_ICA"/>
</dbReference>
<feature type="non-terminal residue" evidence="4">
    <location>
        <position position="1"/>
    </location>
</feature>
<dbReference type="Pfam" id="PF13884">
    <property type="entry name" value="Peptidase_S74"/>
    <property type="match status" value="1"/>
</dbReference>
<evidence type="ECO:0000259" key="3">
    <source>
        <dbReference type="PROSITE" id="PS51688"/>
    </source>
</evidence>
<evidence type="ECO:0000313" key="5">
    <source>
        <dbReference type="Proteomes" id="UP001254488"/>
    </source>
</evidence>
<dbReference type="RefSeq" id="WP_311333275.1">
    <property type="nucleotide sequence ID" value="NZ_JAVRHZ010000006.1"/>
</dbReference>
<evidence type="ECO:0000313" key="4">
    <source>
        <dbReference type="EMBL" id="MDT0556323.1"/>
    </source>
</evidence>
<dbReference type="SUPFAM" id="SSF101967">
    <property type="entry name" value="Adhesin YadA, collagen-binding domain"/>
    <property type="match status" value="1"/>
</dbReference>
<reference evidence="4 5" key="1">
    <citation type="submission" date="2023-09" db="EMBL/GenBank/DDBJ databases">
        <authorList>
            <person name="Rey-Velasco X."/>
        </authorList>
    </citation>
    <scope>NUCLEOTIDE SEQUENCE [LARGE SCALE GENOMIC DNA]</scope>
    <source>
        <strain evidence="4 5">W242</strain>
    </source>
</reference>
<evidence type="ECO:0000256" key="2">
    <source>
        <dbReference type="SAM" id="MobiDB-lite"/>
    </source>
</evidence>
<dbReference type="PROSITE" id="PS51688">
    <property type="entry name" value="ICA"/>
    <property type="match status" value="1"/>
</dbReference>
<dbReference type="InterPro" id="IPR036388">
    <property type="entry name" value="WH-like_DNA-bd_sf"/>
</dbReference>
<accession>A0ABU2YDS8</accession>
<dbReference type="Proteomes" id="UP001254488">
    <property type="component" value="Unassembled WGS sequence"/>
</dbReference>
<protein>
    <submittedName>
        <fullName evidence="4">Tail fiber domain-containing protein</fullName>
    </submittedName>
</protein>